<proteinExistence type="inferred from homology"/>
<dbReference type="RefSeq" id="WP_207857370.1">
    <property type="nucleotide sequence ID" value="NZ_UPPP01000067.1"/>
</dbReference>
<name>A0A498R7B3_9FIRM</name>
<feature type="transmembrane region" description="Helical" evidence="2">
    <location>
        <begin position="179"/>
        <end position="195"/>
    </location>
</feature>
<feature type="transmembrane region" description="Helical" evidence="2">
    <location>
        <begin position="93"/>
        <end position="114"/>
    </location>
</feature>
<dbReference type="Proteomes" id="UP000277811">
    <property type="component" value="Unassembled WGS sequence"/>
</dbReference>
<organism evidence="4 5">
    <name type="scientific">Lucifera butyrica</name>
    <dbReference type="NCBI Taxonomy" id="1351585"/>
    <lineage>
        <taxon>Bacteria</taxon>
        <taxon>Bacillati</taxon>
        <taxon>Bacillota</taxon>
        <taxon>Negativicutes</taxon>
        <taxon>Veillonellales</taxon>
        <taxon>Veillonellaceae</taxon>
        <taxon>Lucifera</taxon>
    </lineage>
</organism>
<dbReference type="InterPro" id="IPR000620">
    <property type="entry name" value="EamA_dom"/>
</dbReference>
<feature type="transmembrane region" description="Helical" evidence="2">
    <location>
        <begin position="234"/>
        <end position="254"/>
    </location>
</feature>
<feature type="transmembrane region" description="Helical" evidence="2">
    <location>
        <begin position="15"/>
        <end position="35"/>
    </location>
</feature>
<keyword evidence="2" id="KW-1133">Transmembrane helix</keyword>
<feature type="transmembrane region" description="Helical" evidence="2">
    <location>
        <begin position="201"/>
        <end position="222"/>
    </location>
</feature>
<reference evidence="4 5" key="1">
    <citation type="submission" date="2018-06" db="EMBL/GenBank/DDBJ databases">
        <authorList>
            <person name="Strepis N."/>
        </authorList>
    </citation>
    <scope>NUCLEOTIDE SEQUENCE [LARGE SCALE GENOMIC DNA]</scope>
    <source>
        <strain evidence="4">LUCI</strain>
    </source>
</reference>
<dbReference type="SUPFAM" id="SSF103481">
    <property type="entry name" value="Multidrug resistance efflux transporter EmrE"/>
    <property type="match status" value="2"/>
</dbReference>
<keyword evidence="2" id="KW-0472">Membrane</keyword>
<feature type="transmembrane region" description="Helical" evidence="2">
    <location>
        <begin position="145"/>
        <end position="167"/>
    </location>
</feature>
<keyword evidence="2" id="KW-0812">Transmembrane</keyword>
<keyword evidence="5" id="KW-1185">Reference proteome</keyword>
<evidence type="ECO:0000259" key="3">
    <source>
        <dbReference type="Pfam" id="PF00892"/>
    </source>
</evidence>
<dbReference type="PANTHER" id="PTHR22911">
    <property type="entry name" value="ACYL-MALONYL CONDENSING ENZYME-RELATED"/>
    <property type="match status" value="1"/>
</dbReference>
<feature type="domain" description="EamA" evidence="3">
    <location>
        <begin position="148"/>
        <end position="272"/>
    </location>
</feature>
<evidence type="ECO:0000256" key="1">
    <source>
        <dbReference type="ARBA" id="ARBA00007362"/>
    </source>
</evidence>
<gene>
    <name evidence="4" type="ORF">LUCI_2023</name>
</gene>
<evidence type="ECO:0000256" key="2">
    <source>
        <dbReference type="SAM" id="Phobius"/>
    </source>
</evidence>
<protein>
    <recommendedName>
        <fullName evidence="3">EamA domain-containing protein</fullName>
    </recommendedName>
</protein>
<feature type="domain" description="EamA" evidence="3">
    <location>
        <begin position="15"/>
        <end position="138"/>
    </location>
</feature>
<evidence type="ECO:0000313" key="4">
    <source>
        <dbReference type="EMBL" id="VBB06787.1"/>
    </source>
</evidence>
<feature type="transmembrane region" description="Helical" evidence="2">
    <location>
        <begin position="260"/>
        <end position="278"/>
    </location>
</feature>
<feature type="transmembrane region" description="Helical" evidence="2">
    <location>
        <begin position="41"/>
        <end position="59"/>
    </location>
</feature>
<sequence length="296" mass="31691">MVAEKIKGMPERLQGTLLLVITAMLWSSGGFFIKWVTWNPLAIAGIRSGIAGLFLWFFFRRPSLNWSFAQFTGALAYAVTMLSFVAATKLTTAANAILLQYTAPVYVAILGIFFLKEKPHLYDWLTIAFVIGGMVLFFQDRVGTGGLYGNLLGIVSGISMAVMIVALRRQKDGSPLGSVLLGNGLTFVCGLPFVFDNPPGAAGWAAIAGLGCLQLGLPYALYTIAIKKVTALEASVITVIEPILNPVWVFLFLGEVPGPWSLLGGAVILAAITARYILPVLKSSGAALSVDSRRSK</sequence>
<dbReference type="PANTHER" id="PTHR22911:SF79">
    <property type="entry name" value="MOBA-LIKE NTP TRANSFERASE DOMAIN-CONTAINING PROTEIN"/>
    <property type="match status" value="1"/>
</dbReference>
<dbReference type="AlphaFoldDB" id="A0A498R7B3"/>
<evidence type="ECO:0000313" key="5">
    <source>
        <dbReference type="Proteomes" id="UP000277811"/>
    </source>
</evidence>
<dbReference type="InterPro" id="IPR037185">
    <property type="entry name" value="EmrE-like"/>
</dbReference>
<feature type="transmembrane region" description="Helical" evidence="2">
    <location>
        <begin position="66"/>
        <end position="87"/>
    </location>
</feature>
<accession>A0A498R7B3</accession>
<dbReference type="GO" id="GO:0016020">
    <property type="term" value="C:membrane"/>
    <property type="evidence" value="ECO:0007669"/>
    <property type="project" value="InterPro"/>
</dbReference>
<dbReference type="EMBL" id="UPPP01000067">
    <property type="protein sequence ID" value="VBB06787.1"/>
    <property type="molecule type" value="Genomic_DNA"/>
</dbReference>
<feature type="transmembrane region" description="Helical" evidence="2">
    <location>
        <begin position="121"/>
        <end position="139"/>
    </location>
</feature>
<comment type="similarity">
    <text evidence="1">Belongs to the EamA transporter family.</text>
</comment>
<dbReference type="Pfam" id="PF00892">
    <property type="entry name" value="EamA"/>
    <property type="match status" value="2"/>
</dbReference>